<dbReference type="PANTHER" id="PTHR43104">
    <property type="entry name" value="L-2-HYDROXYGLUTARATE DEHYDROGENASE, MITOCHONDRIAL"/>
    <property type="match status" value="1"/>
</dbReference>
<feature type="compositionally biased region" description="Basic and acidic residues" evidence="6">
    <location>
        <begin position="8"/>
        <end position="21"/>
    </location>
</feature>
<dbReference type="RefSeq" id="WP_349585037.1">
    <property type="nucleotide sequence ID" value="NZ_JBEFLD010000002.1"/>
</dbReference>
<organism evidence="8 9">
    <name type="scientific">Vogesella oryzagri</name>
    <dbReference type="NCBI Taxonomy" id="3160864"/>
    <lineage>
        <taxon>Bacteria</taxon>
        <taxon>Pseudomonadati</taxon>
        <taxon>Pseudomonadota</taxon>
        <taxon>Betaproteobacteria</taxon>
        <taxon>Neisseriales</taxon>
        <taxon>Chromobacteriaceae</taxon>
        <taxon>Vogesella</taxon>
    </lineage>
</organism>
<evidence type="ECO:0000313" key="9">
    <source>
        <dbReference type="Proteomes" id="UP001433638"/>
    </source>
</evidence>
<evidence type="ECO:0000256" key="6">
    <source>
        <dbReference type="SAM" id="MobiDB-lite"/>
    </source>
</evidence>
<gene>
    <name evidence="8" type="ORF">ABNW52_05285</name>
</gene>
<dbReference type="Pfam" id="PF01266">
    <property type="entry name" value="DAO"/>
    <property type="match status" value="1"/>
</dbReference>
<comment type="caution">
    <text evidence="8">The sequence shown here is derived from an EMBL/GenBank/DDBJ whole genome shotgun (WGS) entry which is preliminary data.</text>
</comment>
<evidence type="ECO:0000256" key="4">
    <source>
        <dbReference type="ARBA" id="ARBA00023002"/>
    </source>
</evidence>
<comment type="cofactor">
    <cofactor evidence="1">
        <name>FAD</name>
        <dbReference type="ChEBI" id="CHEBI:57692"/>
    </cofactor>
</comment>
<feature type="region of interest" description="Disordered" evidence="6">
    <location>
        <begin position="1"/>
        <end position="39"/>
    </location>
</feature>
<proteinExistence type="inferred from homology"/>
<reference evidence="8" key="1">
    <citation type="submission" date="2024-06" db="EMBL/GenBank/DDBJ databases">
        <title>Genome sequence of Vogesella sp. MAHUQ-64.</title>
        <authorList>
            <person name="Huq M.A."/>
        </authorList>
    </citation>
    <scope>NUCLEOTIDE SEQUENCE</scope>
    <source>
        <strain evidence="8">MAHUQ-64</strain>
    </source>
</reference>
<keyword evidence="9" id="KW-1185">Reference proteome</keyword>
<dbReference type="InterPro" id="IPR006076">
    <property type="entry name" value="FAD-dep_OxRdtase"/>
</dbReference>
<dbReference type="Proteomes" id="UP001433638">
    <property type="component" value="Unassembled WGS sequence"/>
</dbReference>
<evidence type="ECO:0000259" key="7">
    <source>
        <dbReference type="Pfam" id="PF01266"/>
    </source>
</evidence>
<comment type="similarity">
    <text evidence="5">Belongs to the L2HGDH family.</text>
</comment>
<dbReference type="EMBL" id="JBEFLD010000002">
    <property type="protein sequence ID" value="MEQ6290028.1"/>
    <property type="molecule type" value="Genomic_DNA"/>
</dbReference>
<name>A0ABV1M1J9_9NEIS</name>
<feature type="domain" description="FAD dependent oxidoreductase" evidence="7">
    <location>
        <begin position="45"/>
        <end position="402"/>
    </location>
</feature>
<keyword evidence="2" id="KW-0285">Flavoprotein</keyword>
<keyword evidence="4" id="KW-0560">Oxidoreductase</keyword>
<dbReference type="InterPro" id="IPR036188">
    <property type="entry name" value="FAD/NAD-bd_sf"/>
</dbReference>
<evidence type="ECO:0000256" key="5">
    <source>
        <dbReference type="ARBA" id="ARBA00037941"/>
    </source>
</evidence>
<sequence length="404" mass="43195">MATPEWHSVPHGERSSRERQKTPCSAATRLARPPDKETSGMETLDCVVIGAGVIGLACARALALAGRQVVIVEQETACGQHCSSRNSEVIHAGLYYPPGSRKAALCVAGKALLYRYCRERAIPHQRIGKLLLAVNDADSPRLAALQQRAAANGVRELAWLDRAALAEREPAVQAHAALLSSSTGIIDSHALLQALLADAEQHGAQLVLASTVVAGQVSAAGIVLQLDDGYQVRVRQVINAAGPWAPAVAASLRGVPRETIPRAYYARGVYFALSGQHPFSQLIYPLPEPGGLGTHLTLDLAGQARFGPDVEWIDAVDYQLNADRAQQFYRSIRRWWPELADAALTPAYSGVRPKIVGPSAADADFLLQGEREHGVRGLLNLYGIESPGLTASLAIAEQVAALCR</sequence>
<dbReference type="Gene3D" id="3.30.9.10">
    <property type="entry name" value="D-Amino Acid Oxidase, subunit A, domain 2"/>
    <property type="match status" value="1"/>
</dbReference>
<evidence type="ECO:0000256" key="1">
    <source>
        <dbReference type="ARBA" id="ARBA00001974"/>
    </source>
</evidence>
<dbReference type="PANTHER" id="PTHR43104:SF4">
    <property type="entry name" value="L-2-HYDROXYGLUTARATE DEHYDROGENASE, MITOCHONDRIAL"/>
    <property type="match status" value="1"/>
</dbReference>
<evidence type="ECO:0000313" key="8">
    <source>
        <dbReference type="EMBL" id="MEQ6290028.1"/>
    </source>
</evidence>
<accession>A0ABV1M1J9</accession>
<dbReference type="Gene3D" id="3.50.50.60">
    <property type="entry name" value="FAD/NAD(P)-binding domain"/>
    <property type="match status" value="1"/>
</dbReference>
<evidence type="ECO:0000256" key="2">
    <source>
        <dbReference type="ARBA" id="ARBA00022630"/>
    </source>
</evidence>
<protein>
    <submittedName>
        <fullName evidence="8">NAD(P)/FAD-dependent oxidoreductase</fullName>
    </submittedName>
</protein>
<keyword evidence="3" id="KW-0274">FAD</keyword>
<evidence type="ECO:0000256" key="3">
    <source>
        <dbReference type="ARBA" id="ARBA00022827"/>
    </source>
</evidence>
<dbReference type="SUPFAM" id="SSF51905">
    <property type="entry name" value="FAD/NAD(P)-binding domain"/>
    <property type="match status" value="1"/>
</dbReference>